<dbReference type="OrthoDB" id="9758209at2"/>
<dbReference type="InterPro" id="IPR029062">
    <property type="entry name" value="Class_I_gatase-like"/>
</dbReference>
<dbReference type="Gene3D" id="3.40.50.880">
    <property type="match status" value="1"/>
</dbReference>
<dbReference type="CDD" id="cd03143">
    <property type="entry name" value="A4_beta-galactosidase_middle_domain"/>
    <property type="match status" value="1"/>
</dbReference>
<dbReference type="GO" id="GO:0008270">
    <property type="term" value="F:zinc ion binding"/>
    <property type="evidence" value="ECO:0007669"/>
    <property type="project" value="InterPro"/>
</dbReference>
<comment type="cofactor">
    <cofactor evidence="1">
        <name>Zn(2+)</name>
        <dbReference type="ChEBI" id="CHEBI:29105"/>
    </cofactor>
</comment>
<evidence type="ECO:0000256" key="4">
    <source>
        <dbReference type="ARBA" id="ARBA00022801"/>
    </source>
</evidence>
<gene>
    <name evidence="9" type="ordered locus">ambt_05545</name>
</gene>
<dbReference type="SUPFAM" id="SSF53187">
    <property type="entry name" value="Zn-dependent exopeptidases"/>
    <property type="match status" value="1"/>
</dbReference>
<keyword evidence="3" id="KW-0645">Protease</keyword>
<evidence type="ECO:0000256" key="2">
    <source>
        <dbReference type="ARBA" id="ARBA00005988"/>
    </source>
</evidence>
<dbReference type="HOGENOM" id="CLU_323582_0_0_6"/>
<dbReference type="SUPFAM" id="SSF52317">
    <property type="entry name" value="Class I glutamine amidotransferase-like"/>
    <property type="match status" value="1"/>
</dbReference>
<evidence type="ECO:0000256" key="6">
    <source>
        <dbReference type="ARBA" id="ARBA00023049"/>
    </source>
</evidence>
<keyword evidence="5" id="KW-0862">Zinc</keyword>
<evidence type="ECO:0000256" key="3">
    <source>
        <dbReference type="ARBA" id="ARBA00022670"/>
    </source>
</evidence>
<dbReference type="GO" id="GO:0004181">
    <property type="term" value="F:metallocarboxypeptidase activity"/>
    <property type="evidence" value="ECO:0007669"/>
    <property type="project" value="InterPro"/>
</dbReference>
<keyword evidence="7" id="KW-0732">Signal</keyword>
<proteinExistence type="inferred from homology"/>
<dbReference type="GO" id="GO:0005615">
    <property type="term" value="C:extracellular space"/>
    <property type="evidence" value="ECO:0007669"/>
    <property type="project" value="TreeGrafter"/>
</dbReference>
<evidence type="ECO:0000256" key="5">
    <source>
        <dbReference type="ARBA" id="ARBA00022833"/>
    </source>
</evidence>
<dbReference type="EMBL" id="CP002339">
    <property type="protein sequence ID" value="AEF02653.1"/>
    <property type="molecule type" value="Genomic_DNA"/>
</dbReference>
<dbReference type="eggNOG" id="COG2866">
    <property type="taxonomic scope" value="Bacteria"/>
</dbReference>
<accession>F5Z471</accession>
<evidence type="ECO:0000313" key="9">
    <source>
        <dbReference type="EMBL" id="AEF02653.1"/>
    </source>
</evidence>
<evidence type="ECO:0000259" key="8">
    <source>
        <dbReference type="Pfam" id="PF00246"/>
    </source>
</evidence>
<feature type="signal peptide" evidence="7">
    <location>
        <begin position="1"/>
        <end position="24"/>
    </location>
</feature>
<evidence type="ECO:0000256" key="7">
    <source>
        <dbReference type="SAM" id="SignalP"/>
    </source>
</evidence>
<dbReference type="RefSeq" id="WP_013783593.1">
    <property type="nucleotide sequence ID" value="NC_015554.1"/>
</dbReference>
<reference evidence="9 10" key="1">
    <citation type="journal article" date="2011" name="J. Bacteriol.">
        <title>Complete genome sequence of the polycyclic aromatic hydrocarbon-degrading bacterium Alteromonas sp. strain SN2.</title>
        <authorList>
            <person name="Jin H.M."/>
            <person name="Jeong H."/>
            <person name="Moon E.J."/>
            <person name="Math R.K."/>
            <person name="Lee K."/>
            <person name="Kim H.J."/>
            <person name="Jeon C.O."/>
            <person name="Oh T.K."/>
            <person name="Kim J.F."/>
        </authorList>
    </citation>
    <scope>NUCLEOTIDE SEQUENCE [LARGE SCALE GENOMIC DNA]</scope>
    <source>
        <strain evidence="10">JCM 17741 / KACC 18427 / KCTC 11700BP / SN2</strain>
    </source>
</reference>
<feature type="domain" description="Peptidase M14" evidence="8">
    <location>
        <begin position="68"/>
        <end position="242"/>
    </location>
</feature>
<dbReference type="Proteomes" id="UP000000683">
    <property type="component" value="Chromosome"/>
</dbReference>
<dbReference type="GO" id="GO:0006508">
    <property type="term" value="P:proteolysis"/>
    <property type="evidence" value="ECO:0007669"/>
    <property type="project" value="UniProtKB-KW"/>
</dbReference>
<organism evidence="9 10">
    <name type="scientific">Alteromonas naphthalenivorans</name>
    <dbReference type="NCBI Taxonomy" id="715451"/>
    <lineage>
        <taxon>Bacteria</taxon>
        <taxon>Pseudomonadati</taxon>
        <taxon>Pseudomonadota</taxon>
        <taxon>Gammaproteobacteria</taxon>
        <taxon>Alteromonadales</taxon>
        <taxon>Alteromonadaceae</taxon>
        <taxon>Alteromonas/Salinimonas group</taxon>
        <taxon>Alteromonas</taxon>
    </lineage>
</organism>
<dbReference type="InterPro" id="IPR000834">
    <property type="entry name" value="Peptidase_M14"/>
</dbReference>
<dbReference type="AlphaFoldDB" id="F5Z471"/>
<dbReference type="Gene3D" id="3.40.630.10">
    <property type="entry name" value="Zn peptidases"/>
    <property type="match status" value="1"/>
</dbReference>
<name>F5Z471_ALTNA</name>
<sequence length="906" mass="100603">MFFKRIIKSVILTTLLGSSGAIYAKTEAQADQGFSANWPQVNYNNTIPSVEAELGYKIGQRISSHADMLRYFEALQDAQPTRIKLFEYGESWEGRKLIYAVIGNEQNIANLTQFTRDMQALSDPRNIKSSKANSLIESLPGSVWLQYGVHGNEISSTDAAMMTAYHLLAGTGDASVDNIMENNLVFIDPLQNPDGRSRFIAHYYSTVGIMHSDDRLSAEHNEPWPNGRTNHYLFDLNRDWLPITQPETKGRIASINKYHPIVVVDLHEMRGDKSYYFAPSAQPVTPNLSQAQKDNIDTIGRNNAKHFDKNGIDYFTREIFDSFYPGYGVSWPTFTGAATSTYEVASASGEKFKRLNGTTFTYEDTVFKHFIASLSTAESVADNRQKYLRDYYQYQIDAIEAGKSDKKERVYILPNQRDRAGNFKLAKLMTEHGVDVFQTSSKVKVCGNTYEAGSYFIDSAQPRGKLVKTTFTQQVNMSESFLSEQERRRERKLKDQIYDVTGWSLPLMYNVDVQTCGKAVSGDHRLVKLTDTLKGEVTNPNASVAFIVPWGDMAAGRFLTAALQQGIAIKTLDRAFTLDNNARYPAGSLVIEVLANKHIEDVATKVQFIAQQTGALVQGVDTSWVTDGPSFGSGEAFVLKAPNVAIAWDTPTSALSAGNTRFVIEQAFNYPVTAIRTRNLVKADLSNYQVLILPAGKYKNALGKAGGENLKQWVKSGGVLITLGGANQFAADPDVELLDVKRELAVKEQQDKKASEGSSKAMVAGKAYDSFDEMVKDSENMEESPDDLAGILANVSVDQEHWLTAGVPENVVGLVRGKDIYTPIRLASGKNLAWFKGKDEVLASGYMWQENKEQLAYKPFIIHQPQGMGMVIAFPYEQTTRAYVDGLNIMLFNSIFSASAHTKAAR</sequence>
<feature type="chain" id="PRO_5003336549" evidence="7">
    <location>
        <begin position="25"/>
        <end position="906"/>
    </location>
</feature>
<keyword evidence="4" id="KW-0378">Hydrolase</keyword>
<dbReference type="PANTHER" id="PTHR11705:SF143">
    <property type="entry name" value="SLL0236 PROTEIN"/>
    <property type="match status" value="1"/>
</dbReference>
<evidence type="ECO:0000313" key="10">
    <source>
        <dbReference type="Proteomes" id="UP000000683"/>
    </source>
</evidence>
<dbReference type="KEGG" id="alt:ambt_05545"/>
<dbReference type="PANTHER" id="PTHR11705">
    <property type="entry name" value="PROTEASE FAMILY M14 CARBOXYPEPTIDASE A,B"/>
    <property type="match status" value="1"/>
</dbReference>
<keyword evidence="10" id="KW-1185">Reference proteome</keyword>
<protein>
    <submittedName>
        <fullName evidence="9">Peptidase M14, carboxypeptidase A</fullName>
    </submittedName>
</protein>
<keyword evidence="6" id="KW-0482">Metalloprotease</keyword>
<dbReference type="Pfam" id="PF00246">
    <property type="entry name" value="Peptidase_M14"/>
    <property type="match status" value="1"/>
</dbReference>
<keyword evidence="9" id="KW-0121">Carboxypeptidase</keyword>
<comment type="similarity">
    <text evidence="2">Belongs to the peptidase M14 family.</text>
</comment>
<evidence type="ECO:0000256" key="1">
    <source>
        <dbReference type="ARBA" id="ARBA00001947"/>
    </source>
</evidence>